<organism evidence="1">
    <name type="scientific">Anguilla anguilla</name>
    <name type="common">European freshwater eel</name>
    <name type="synonym">Muraena anguilla</name>
    <dbReference type="NCBI Taxonomy" id="7936"/>
    <lineage>
        <taxon>Eukaryota</taxon>
        <taxon>Metazoa</taxon>
        <taxon>Chordata</taxon>
        <taxon>Craniata</taxon>
        <taxon>Vertebrata</taxon>
        <taxon>Euteleostomi</taxon>
        <taxon>Actinopterygii</taxon>
        <taxon>Neopterygii</taxon>
        <taxon>Teleostei</taxon>
        <taxon>Anguilliformes</taxon>
        <taxon>Anguillidae</taxon>
        <taxon>Anguilla</taxon>
    </lineage>
</organism>
<proteinExistence type="predicted"/>
<sequence length="32" mass="3907">MDINLFRCLFSYSYTHYITNAGRLCESRQTFR</sequence>
<accession>A0A0E9UCZ4</accession>
<name>A0A0E9UCZ4_ANGAN</name>
<dbReference type="EMBL" id="GBXM01045472">
    <property type="protein sequence ID" value="JAH63105.1"/>
    <property type="molecule type" value="Transcribed_RNA"/>
</dbReference>
<dbReference type="AlphaFoldDB" id="A0A0E9UCZ4"/>
<reference evidence="1" key="1">
    <citation type="submission" date="2014-11" db="EMBL/GenBank/DDBJ databases">
        <authorList>
            <person name="Amaro Gonzalez C."/>
        </authorList>
    </citation>
    <scope>NUCLEOTIDE SEQUENCE</scope>
</reference>
<evidence type="ECO:0000313" key="1">
    <source>
        <dbReference type="EMBL" id="JAH63105.1"/>
    </source>
</evidence>
<reference evidence="1" key="2">
    <citation type="journal article" date="2015" name="Fish Shellfish Immunol.">
        <title>Early steps in the European eel (Anguilla anguilla)-Vibrio vulnificus interaction in the gills: Role of the RtxA13 toxin.</title>
        <authorList>
            <person name="Callol A."/>
            <person name="Pajuelo D."/>
            <person name="Ebbesson L."/>
            <person name="Teles M."/>
            <person name="MacKenzie S."/>
            <person name="Amaro C."/>
        </authorList>
    </citation>
    <scope>NUCLEOTIDE SEQUENCE</scope>
</reference>
<protein>
    <submittedName>
        <fullName evidence="1">Uncharacterized protein</fullName>
    </submittedName>
</protein>